<protein>
    <submittedName>
        <fullName evidence="2">Uncharacterized protein isoform X1</fullName>
    </submittedName>
</protein>
<reference evidence="2" key="1">
    <citation type="submission" date="2025-08" db="UniProtKB">
        <authorList>
            <consortium name="RefSeq"/>
        </authorList>
    </citation>
    <scope>IDENTIFICATION</scope>
    <source>
        <strain evidence="2">Tuebingen</strain>
        <tissue evidence="2">Fibroblasts and whole tissue</tissue>
    </source>
</reference>
<organism evidence="1 2">
    <name type="scientific">Danio rerio</name>
    <name type="common">Zebrafish</name>
    <name type="synonym">Brachydanio rerio</name>
    <dbReference type="NCBI Taxonomy" id="7955"/>
    <lineage>
        <taxon>Eukaryota</taxon>
        <taxon>Metazoa</taxon>
        <taxon>Chordata</taxon>
        <taxon>Craniata</taxon>
        <taxon>Vertebrata</taxon>
        <taxon>Euteleostomi</taxon>
        <taxon>Actinopterygii</taxon>
        <taxon>Neopterygii</taxon>
        <taxon>Teleostei</taxon>
        <taxon>Ostariophysi</taxon>
        <taxon>Cypriniformes</taxon>
        <taxon>Danionidae</taxon>
        <taxon>Danioninae</taxon>
        <taxon>Danio</taxon>
    </lineage>
</organism>
<dbReference type="RefSeq" id="XP_073777542.1">
    <property type="nucleotide sequence ID" value="XM_073921441.1"/>
</dbReference>
<proteinExistence type="predicted"/>
<accession>A0AC58H6E4</accession>
<keyword evidence="1" id="KW-1185">Reference proteome</keyword>
<evidence type="ECO:0000313" key="1">
    <source>
        <dbReference type="Proteomes" id="UP000000437"/>
    </source>
</evidence>
<name>A0AC58H6E4_DANRE</name>
<evidence type="ECO:0000313" key="2">
    <source>
        <dbReference type="RefSeq" id="XP_073777542.1"/>
    </source>
</evidence>
<dbReference type="Proteomes" id="UP000000437">
    <property type="component" value="Chromosome 2"/>
</dbReference>
<gene>
    <name evidence="2" type="primary">si:dkeyp-94g1.1</name>
    <name evidence="2" type="synonym">fj40e01</name>
    <name evidence="2" type="synonym">wu:fj40e01</name>
</gene>
<sequence length="575" mass="65439">MKSKKEKSSTVSQWVAQSPHSKKVTGSSPSRRGSGVMHESLFMLLLLSGLLRMNSELYRDYYFINIRMSWPEAQSYCRAKYTDLATAESTDDVNRLLNSVGAQYNGSVWIGLKRGTQKRWGWSYGDNTIAQYTAWSNGEPSSTNECGFLAYGNWRTYNCSDLIYFACYNGTGYTMLTMWMNWTDAQSYCRKHYIDLPTIHNSTELAQINSAVSYNAWLWIGLFKDSWEWSDKWGWFFRYWAVGQPSPSAGSSDCVGMSTTNFGKWASYSCGLQQPFICYGGTKFPYIYQYVNKSMTWPDAQSYCRARFTDLATVDTMDDVNRLVNIVDPGFSGSVWIGLQNGGQNRWIWSLGNGVLSTYSFWNPGEPSGDGDCGSSTYGNWSDESCSTVLPFLCFDDHTGFAIINTAMTWRDAQSYCRHYHTDLATIDSVDQQHMISTQSTLWIGLFLDSWGWSDQDILSFRYWAPDQPPLSSVSGDCAGLSTADFGQWAQYSCNLQQNFICYGDDSLINKQIVHIKLSCKDKCTPNDPTLQTAFLNKINEKLRSLGLERKSKISWKQSEDEEVFHEETYPPTNY</sequence>